<feature type="region of interest" description="Disordered" evidence="6">
    <location>
        <begin position="72"/>
        <end position="221"/>
    </location>
</feature>
<comment type="subcellular location">
    <subcellularLocation>
        <location evidence="1">Membrane</location>
        <topology evidence="1">Peripheral membrane protein</topology>
    </subcellularLocation>
</comment>
<dbReference type="EMBL" id="JBJXBP010000005">
    <property type="protein sequence ID" value="KAL3827845.1"/>
    <property type="molecule type" value="Genomic_DNA"/>
</dbReference>
<evidence type="ECO:0000256" key="3">
    <source>
        <dbReference type="ARBA" id="ARBA00022723"/>
    </source>
</evidence>
<proteinExistence type="inferred from homology"/>
<name>A0ABD3SU12_9LAMI</name>
<evidence type="ECO:0000256" key="2">
    <source>
        <dbReference type="ARBA" id="ARBA00022481"/>
    </source>
</evidence>
<evidence type="ECO:0000256" key="1">
    <source>
        <dbReference type="ARBA" id="ARBA00004170"/>
    </source>
</evidence>
<dbReference type="AlphaFoldDB" id="A0ABD3SU12"/>
<evidence type="ECO:0000256" key="4">
    <source>
        <dbReference type="ARBA" id="ARBA00023289"/>
    </source>
</evidence>
<keyword evidence="4" id="KW-0636">Prenylation</keyword>
<accession>A0ABD3SU12</accession>
<dbReference type="GO" id="GO:0046872">
    <property type="term" value="F:metal ion binding"/>
    <property type="evidence" value="ECO:0007669"/>
    <property type="project" value="UniProtKB-KW"/>
</dbReference>
<keyword evidence="3" id="KW-0479">Metal-binding</keyword>
<evidence type="ECO:0000313" key="8">
    <source>
        <dbReference type="EMBL" id="KAL3827845.1"/>
    </source>
</evidence>
<dbReference type="PANTHER" id="PTHR45868:SF80">
    <property type="entry name" value="F15K9.8-RELATED"/>
    <property type="match status" value="1"/>
</dbReference>
<feature type="compositionally biased region" description="Basic and acidic residues" evidence="6">
    <location>
        <begin position="126"/>
        <end position="145"/>
    </location>
</feature>
<keyword evidence="4" id="KW-0449">Lipoprotein</keyword>
<evidence type="ECO:0000256" key="5">
    <source>
        <dbReference type="ARBA" id="ARBA00024045"/>
    </source>
</evidence>
<feature type="compositionally biased region" description="Acidic residues" evidence="6">
    <location>
        <begin position="100"/>
        <end position="114"/>
    </location>
</feature>
<keyword evidence="9" id="KW-1185">Reference proteome</keyword>
<dbReference type="Pfam" id="PF00403">
    <property type="entry name" value="HMA"/>
    <property type="match status" value="1"/>
</dbReference>
<sequence>MEKSPAGGDTSEPLKYTICALRVSIHCEGCKKKVKKVLQSIEGVYKIEIDSKQHKVMVAGNVDSETLIKKLVKSGKHAENWTENKSGKSKKKKTQKDDESATDDADETEKEESENPSKENCGNGKETQKGEVDETSGDDHTEEKGGGPPGVAVQNGGGGGGGGGGAGSGGKKKKKKKKKNKAGPANGGGENGGVGAPTNTGSPVPNANVGPPVDQVNLSPPSQPMFSYPQYHYAAPAYGMSYNTAPPNAPSATSYYSLPLHSYTYSSPHYYPPPPPSDHYYPSSPTYDNVYPDDDESGCSIM</sequence>
<feature type="compositionally biased region" description="Low complexity" evidence="6">
    <location>
        <begin position="278"/>
        <end position="288"/>
    </location>
</feature>
<feature type="compositionally biased region" description="Basic and acidic residues" evidence="6">
    <location>
        <begin position="76"/>
        <end position="86"/>
    </location>
</feature>
<dbReference type="GO" id="GO:0009626">
    <property type="term" value="P:plant-type hypersensitive response"/>
    <property type="evidence" value="ECO:0007669"/>
    <property type="project" value="UniProtKB-KW"/>
</dbReference>
<feature type="compositionally biased region" description="Gly residues" evidence="6">
    <location>
        <begin position="185"/>
        <end position="195"/>
    </location>
</feature>
<feature type="domain" description="HMA" evidence="7">
    <location>
        <begin position="16"/>
        <end position="79"/>
    </location>
</feature>
<dbReference type="GO" id="GO:0016020">
    <property type="term" value="C:membrane"/>
    <property type="evidence" value="ECO:0007669"/>
    <property type="project" value="UniProtKB-SubCell"/>
</dbReference>
<evidence type="ECO:0000313" key="9">
    <source>
        <dbReference type="Proteomes" id="UP001634393"/>
    </source>
</evidence>
<dbReference type="PANTHER" id="PTHR45868">
    <property type="entry name" value="HEAVY METAL-ASSOCIATED ISOPRENYLATED PLANT PROTEIN 33-RELATED"/>
    <property type="match status" value="1"/>
</dbReference>
<evidence type="ECO:0000256" key="6">
    <source>
        <dbReference type="SAM" id="MobiDB-lite"/>
    </source>
</evidence>
<dbReference type="SUPFAM" id="SSF55008">
    <property type="entry name" value="HMA, heavy metal-associated domain"/>
    <property type="match status" value="1"/>
</dbReference>
<feature type="compositionally biased region" description="Gly residues" evidence="6">
    <location>
        <begin position="155"/>
        <end position="169"/>
    </location>
</feature>
<keyword evidence="2" id="KW-0488">Methylation</keyword>
<dbReference type="InterPro" id="IPR036163">
    <property type="entry name" value="HMA_dom_sf"/>
</dbReference>
<comment type="similarity">
    <text evidence="5">Belongs to the HIPP family.</text>
</comment>
<dbReference type="Proteomes" id="UP001634393">
    <property type="component" value="Unassembled WGS sequence"/>
</dbReference>
<feature type="region of interest" description="Disordered" evidence="6">
    <location>
        <begin position="267"/>
        <end position="302"/>
    </location>
</feature>
<dbReference type="InterPro" id="IPR006121">
    <property type="entry name" value="HMA_dom"/>
</dbReference>
<evidence type="ECO:0000259" key="7">
    <source>
        <dbReference type="PROSITE" id="PS50846"/>
    </source>
</evidence>
<dbReference type="CDD" id="cd00371">
    <property type="entry name" value="HMA"/>
    <property type="match status" value="1"/>
</dbReference>
<organism evidence="8 9">
    <name type="scientific">Penstemon smallii</name>
    <dbReference type="NCBI Taxonomy" id="265156"/>
    <lineage>
        <taxon>Eukaryota</taxon>
        <taxon>Viridiplantae</taxon>
        <taxon>Streptophyta</taxon>
        <taxon>Embryophyta</taxon>
        <taxon>Tracheophyta</taxon>
        <taxon>Spermatophyta</taxon>
        <taxon>Magnoliopsida</taxon>
        <taxon>eudicotyledons</taxon>
        <taxon>Gunneridae</taxon>
        <taxon>Pentapetalae</taxon>
        <taxon>asterids</taxon>
        <taxon>lamiids</taxon>
        <taxon>Lamiales</taxon>
        <taxon>Plantaginaceae</taxon>
        <taxon>Cheloneae</taxon>
        <taxon>Penstemon</taxon>
    </lineage>
</organism>
<feature type="compositionally biased region" description="Acidic residues" evidence="6">
    <location>
        <begin position="291"/>
        <end position="302"/>
    </location>
</feature>
<feature type="compositionally biased region" description="Basic residues" evidence="6">
    <location>
        <begin position="170"/>
        <end position="181"/>
    </location>
</feature>
<comment type="caution">
    <text evidence="8">The sequence shown here is derived from an EMBL/GenBank/DDBJ whole genome shotgun (WGS) entry which is preliminary data.</text>
</comment>
<dbReference type="PROSITE" id="PS50846">
    <property type="entry name" value="HMA_2"/>
    <property type="match status" value="1"/>
</dbReference>
<reference evidence="8 9" key="1">
    <citation type="submission" date="2024-12" db="EMBL/GenBank/DDBJ databases">
        <title>The unique morphological basis and parallel evolutionary history of personate flowers in Penstemon.</title>
        <authorList>
            <person name="Depatie T.H."/>
            <person name="Wessinger C.A."/>
        </authorList>
    </citation>
    <scope>NUCLEOTIDE SEQUENCE [LARGE SCALE GENOMIC DNA]</scope>
    <source>
        <strain evidence="8">WTNN_2</strain>
        <tissue evidence="8">Leaf</tissue>
    </source>
</reference>
<dbReference type="Gene3D" id="3.30.70.100">
    <property type="match status" value="1"/>
</dbReference>
<gene>
    <name evidence="8" type="ORF">ACJIZ3_016647</name>
</gene>
<protein>
    <recommendedName>
        <fullName evidence="7">HMA domain-containing protein</fullName>
    </recommendedName>
</protein>